<dbReference type="AlphaFoldDB" id="K5X0T1"/>
<name>K5X0T1_AGABU</name>
<keyword evidence="1" id="KW-0472">Membrane</keyword>
<dbReference type="EMBL" id="JH971400">
    <property type="protein sequence ID" value="EKM76718.1"/>
    <property type="molecule type" value="Genomic_DNA"/>
</dbReference>
<protein>
    <submittedName>
        <fullName evidence="2">Uncharacterized protein</fullName>
    </submittedName>
</protein>
<feature type="non-terminal residue" evidence="2">
    <location>
        <position position="1"/>
    </location>
</feature>
<keyword evidence="1" id="KW-0812">Transmembrane</keyword>
<keyword evidence="1" id="KW-1133">Transmembrane helix</keyword>
<accession>K5X0T1</accession>
<keyword evidence="3" id="KW-1185">Reference proteome</keyword>
<dbReference type="HOGENOM" id="CLU_983465_0_0_1"/>
<evidence type="ECO:0000313" key="3">
    <source>
        <dbReference type="Proteomes" id="UP000008493"/>
    </source>
</evidence>
<sequence>SNIHVSCGAFLGPPLRTDGGDPEDLSEGSRWRQDIHVCASTTRSSIQTITFSSNDLSNIQNLRLSRKPAGQTVLWGIEKENFKIRSIDLMWGRIDDRYENDSSIWAIRSEGLYLPAGRSAFDVTALPSGPAHAAHETTWKQIYETAFARDDYLVDYRGTFDYAMRRKYQAIVEQNPVNGYASIRNIVWTDMMSNSVVGTATNATAFFSAYKPSIEYRMPFAIPGFILLAIWLPSFLLAIVL</sequence>
<dbReference type="RefSeq" id="XP_007332559.1">
    <property type="nucleotide sequence ID" value="XM_007332497.1"/>
</dbReference>
<proteinExistence type="predicted"/>
<dbReference type="GeneID" id="18826919"/>
<reference evidence="3" key="1">
    <citation type="journal article" date="2012" name="Proc. Natl. Acad. Sci. U.S.A.">
        <title>Genome sequence of the button mushroom Agaricus bisporus reveals mechanisms governing adaptation to a humic-rich ecological niche.</title>
        <authorList>
            <person name="Morin E."/>
            <person name="Kohler A."/>
            <person name="Baker A.R."/>
            <person name="Foulongne-Oriol M."/>
            <person name="Lombard V."/>
            <person name="Nagy L.G."/>
            <person name="Ohm R.A."/>
            <person name="Patyshakuliyeva A."/>
            <person name="Brun A."/>
            <person name="Aerts A.L."/>
            <person name="Bailey A.M."/>
            <person name="Billette C."/>
            <person name="Coutinho P.M."/>
            <person name="Deakin G."/>
            <person name="Doddapaneni H."/>
            <person name="Floudas D."/>
            <person name="Grimwood J."/>
            <person name="Hilden K."/>
            <person name="Kuees U."/>
            <person name="LaButti K.M."/>
            <person name="Lapidus A."/>
            <person name="Lindquist E.A."/>
            <person name="Lucas S.M."/>
            <person name="Murat C."/>
            <person name="Riley R.W."/>
            <person name="Salamov A.A."/>
            <person name="Schmutz J."/>
            <person name="Subramanian V."/>
            <person name="Woesten H.A.B."/>
            <person name="Xu J."/>
            <person name="Eastwood D.C."/>
            <person name="Foster G.D."/>
            <person name="Sonnenberg A.S."/>
            <person name="Cullen D."/>
            <person name="de Vries R.P."/>
            <person name="Lundell T."/>
            <person name="Hibbett D.S."/>
            <person name="Henrissat B."/>
            <person name="Burton K.S."/>
            <person name="Kerrigan R.W."/>
            <person name="Challen M.P."/>
            <person name="Grigoriev I.V."/>
            <person name="Martin F."/>
        </authorList>
    </citation>
    <scope>NUCLEOTIDE SEQUENCE [LARGE SCALE GENOMIC DNA]</scope>
    <source>
        <strain evidence="3">JB137-S8 / ATCC MYA-4627 / FGSC 10392</strain>
    </source>
</reference>
<evidence type="ECO:0000313" key="2">
    <source>
        <dbReference type="EMBL" id="EKM76718.1"/>
    </source>
</evidence>
<gene>
    <name evidence="2" type="ORF">AGABI1DRAFT_12906</name>
</gene>
<organism evidence="2 3">
    <name type="scientific">Agaricus bisporus var. burnettii (strain JB137-S8 / ATCC MYA-4627 / FGSC 10392)</name>
    <name type="common">White button mushroom</name>
    <dbReference type="NCBI Taxonomy" id="597362"/>
    <lineage>
        <taxon>Eukaryota</taxon>
        <taxon>Fungi</taxon>
        <taxon>Dikarya</taxon>
        <taxon>Basidiomycota</taxon>
        <taxon>Agaricomycotina</taxon>
        <taxon>Agaricomycetes</taxon>
        <taxon>Agaricomycetidae</taxon>
        <taxon>Agaricales</taxon>
        <taxon>Agaricineae</taxon>
        <taxon>Agaricaceae</taxon>
        <taxon>Agaricus</taxon>
    </lineage>
</organism>
<dbReference type="OrthoDB" id="2369382at2759"/>
<dbReference type="KEGG" id="abp:AGABI1DRAFT12906"/>
<dbReference type="STRING" id="597362.K5X0T1"/>
<dbReference type="InParanoid" id="K5X0T1"/>
<dbReference type="Proteomes" id="UP000008493">
    <property type="component" value="Unassembled WGS sequence"/>
</dbReference>
<evidence type="ECO:0000256" key="1">
    <source>
        <dbReference type="SAM" id="Phobius"/>
    </source>
</evidence>
<feature type="transmembrane region" description="Helical" evidence="1">
    <location>
        <begin position="220"/>
        <end position="240"/>
    </location>
</feature>
<feature type="non-terminal residue" evidence="2">
    <location>
        <position position="241"/>
    </location>
</feature>
<dbReference type="eggNOG" id="ENOG502RYID">
    <property type="taxonomic scope" value="Eukaryota"/>
</dbReference>